<evidence type="ECO:0000313" key="3">
    <source>
        <dbReference type="Proteomes" id="UP000022910"/>
    </source>
</evidence>
<dbReference type="GO" id="GO:0051225">
    <property type="term" value="P:spindle assembly"/>
    <property type="evidence" value="ECO:0007669"/>
    <property type="project" value="InterPro"/>
</dbReference>
<name>A0A015K8B9_RHIIW</name>
<dbReference type="EMBL" id="JEMT01028059">
    <property type="protein sequence ID" value="EXX55676.1"/>
    <property type="molecule type" value="Genomic_DNA"/>
</dbReference>
<sequence>MRYSLHIIKCNSYHFRIRSNQQLNVTLHHIKRSKARSSLSASTVRDDNFLHKAKIDKKLIRINTNTKNGEQQINELISRIAEIEFQIRKVQEEIREKKNKIYMKKTFQENCKSFATTENEYRCHLEEYRGKSGIKDEISTTQKGSETTTTDLLKTSSPKLLLKSVSGVIKSASKDLTPCAELPVDNTIKDSINKVQRLLQQRRENHIEKFIGTEAILNDILKLREKIEQETESVKAYIKKKYVHMPSMDDRGRQVLNSKASLEASQAAFNRIMKFANFLENQQQNLVAYGNELPTLLNRVLNYNNVIEEKQKNIQRLIQINQLTRMNFIKQSKEISSFVEEKIFPFASSIETLSKNLDSIMIKENEKLKILNLRLAKQVKLQSDFRAISTLDINRTLDDKFVRDIKDLIHCPKYESADRIFMVLSDLKREEVVFEIARSYLNKNMKPCHNELQILAIRWLTAIGVVVANFDKNVSFMQTTDSMQQAAEALKDLIEKQEQTFLSKEILRLKREIGNIDTAENVFQEIQDILEEREKILNGQIGNMIIIQGRRYLMS</sequence>
<dbReference type="Proteomes" id="UP000022910">
    <property type="component" value="Unassembled WGS sequence"/>
</dbReference>
<organism evidence="2 3">
    <name type="scientific">Rhizophagus irregularis (strain DAOM 197198w)</name>
    <name type="common">Glomus intraradices</name>
    <dbReference type="NCBI Taxonomy" id="1432141"/>
    <lineage>
        <taxon>Eukaryota</taxon>
        <taxon>Fungi</taxon>
        <taxon>Fungi incertae sedis</taxon>
        <taxon>Mucoromycota</taxon>
        <taxon>Glomeromycotina</taxon>
        <taxon>Glomeromycetes</taxon>
        <taxon>Glomerales</taxon>
        <taxon>Glomeraceae</taxon>
        <taxon>Rhizophagus</taxon>
    </lineage>
</organism>
<protein>
    <submittedName>
        <fullName evidence="2">Uncharacterized protein</fullName>
    </submittedName>
</protein>
<dbReference type="HOGENOM" id="CLU_491016_0_0_1"/>
<feature type="coiled-coil region" evidence="1">
    <location>
        <begin position="73"/>
        <end position="100"/>
    </location>
</feature>
<dbReference type="GO" id="GO:0070652">
    <property type="term" value="C:HAUS complex"/>
    <property type="evidence" value="ECO:0007669"/>
    <property type="project" value="InterPro"/>
</dbReference>
<proteinExistence type="predicted"/>
<dbReference type="Pfam" id="PF14817">
    <property type="entry name" value="HAUS5"/>
    <property type="match status" value="1"/>
</dbReference>
<reference evidence="2 3" key="1">
    <citation type="submission" date="2014-02" db="EMBL/GenBank/DDBJ databases">
        <title>Single nucleus genome sequencing reveals high similarity among nuclei of an endomycorrhizal fungus.</title>
        <authorList>
            <person name="Lin K."/>
            <person name="Geurts R."/>
            <person name="Zhang Z."/>
            <person name="Limpens E."/>
            <person name="Saunders D.G."/>
            <person name="Mu D."/>
            <person name="Pang E."/>
            <person name="Cao H."/>
            <person name="Cha H."/>
            <person name="Lin T."/>
            <person name="Zhou Q."/>
            <person name="Shang Y."/>
            <person name="Li Y."/>
            <person name="Ivanov S."/>
            <person name="Sharma T."/>
            <person name="Velzen R.V."/>
            <person name="Ruijter N.D."/>
            <person name="Aanen D.K."/>
            <person name="Win J."/>
            <person name="Kamoun S."/>
            <person name="Bisseling T."/>
            <person name="Huang S."/>
        </authorList>
    </citation>
    <scope>NUCLEOTIDE SEQUENCE [LARGE SCALE GENOMIC DNA]</scope>
    <source>
        <strain evidence="3">DAOM197198w</strain>
    </source>
</reference>
<evidence type="ECO:0000256" key="1">
    <source>
        <dbReference type="SAM" id="Coils"/>
    </source>
</evidence>
<keyword evidence="3" id="KW-1185">Reference proteome</keyword>
<gene>
    <name evidence="2" type="ORF">RirG_223180</name>
</gene>
<evidence type="ECO:0000313" key="2">
    <source>
        <dbReference type="EMBL" id="EXX55676.1"/>
    </source>
</evidence>
<keyword evidence="1" id="KW-0175">Coiled coil</keyword>
<comment type="caution">
    <text evidence="2">The sequence shown here is derived from an EMBL/GenBank/DDBJ whole genome shotgun (WGS) entry which is preliminary data.</text>
</comment>
<dbReference type="OrthoDB" id="2019614at2759"/>
<dbReference type="InterPro" id="IPR029131">
    <property type="entry name" value="HAUS5"/>
</dbReference>
<dbReference type="AlphaFoldDB" id="A0A015K8B9"/>
<accession>A0A015K8B9</accession>